<keyword evidence="12" id="KW-0206">Cytoskeleton</keyword>
<protein>
    <recommendedName>
        <fullName evidence="16">DASH complex subunit DAD3</fullName>
    </recommendedName>
    <alternativeName>
        <fullName evidence="17">Outer kinetochore protein DAD3</fullName>
    </alternativeName>
</protein>
<dbReference type="RefSeq" id="XP_069212449.1">
    <property type="nucleotide sequence ID" value="XM_069348905.1"/>
</dbReference>
<keyword evidence="13" id="KW-0539">Nucleus</keyword>
<proteinExistence type="inferred from homology"/>
<evidence type="ECO:0000256" key="3">
    <source>
        <dbReference type="ARBA" id="ARBA00004629"/>
    </source>
</evidence>
<evidence type="ECO:0000256" key="1">
    <source>
        <dbReference type="ARBA" id="ARBA00004123"/>
    </source>
</evidence>
<dbReference type="EMBL" id="JBBXJM010000001">
    <property type="protein sequence ID" value="KAL1412505.1"/>
    <property type="molecule type" value="Genomic_DNA"/>
</dbReference>
<evidence type="ECO:0000256" key="9">
    <source>
        <dbReference type="ARBA" id="ARBA00022776"/>
    </source>
</evidence>
<keyword evidence="6" id="KW-0963">Cytoplasm</keyword>
<keyword evidence="10" id="KW-0159">Chromosome partition</keyword>
<evidence type="ECO:0000256" key="13">
    <source>
        <dbReference type="ARBA" id="ARBA00023242"/>
    </source>
</evidence>
<gene>
    <name evidence="19" type="ORF">Q8F55_000251</name>
</gene>
<evidence type="ECO:0000256" key="14">
    <source>
        <dbReference type="ARBA" id="ARBA00023306"/>
    </source>
</evidence>
<keyword evidence="11" id="KW-0995">Kinetochore</keyword>
<comment type="subcellular location">
    <subcellularLocation>
        <location evidence="3">Chromosome</location>
        <location evidence="3">Centromere</location>
        <location evidence="3">Kinetochore</location>
    </subcellularLocation>
    <subcellularLocation>
        <location evidence="2">Cytoplasm</location>
        <location evidence="2">Cytoskeleton</location>
        <location evidence="2">Spindle</location>
    </subcellularLocation>
    <subcellularLocation>
        <location evidence="1">Nucleus</location>
    </subcellularLocation>
</comment>
<comment type="caution">
    <text evidence="19">The sequence shown here is derived from an EMBL/GenBank/DDBJ whole genome shotgun (WGS) entry which is preliminary data.</text>
</comment>
<dbReference type="Pfam" id="PF08656">
    <property type="entry name" value="DASH_Dad3"/>
    <property type="match status" value="1"/>
</dbReference>
<evidence type="ECO:0000313" key="20">
    <source>
        <dbReference type="Proteomes" id="UP001565368"/>
    </source>
</evidence>
<keyword evidence="7" id="KW-0132">Cell division</keyword>
<name>A0ABR3QCY0_9TREE</name>
<dbReference type="PANTHER" id="PTHR28017:SF1">
    <property type="entry name" value="DASH COMPLEX SUBUNIT DAD3"/>
    <property type="match status" value="1"/>
</dbReference>
<keyword evidence="15" id="KW-0137">Centromere</keyword>
<evidence type="ECO:0000256" key="18">
    <source>
        <dbReference type="SAM" id="MobiDB-lite"/>
    </source>
</evidence>
<keyword evidence="5" id="KW-0158">Chromosome</keyword>
<sequence>MATIEKVNPYANNSQLSELESDVLWEYAKLGDKIRRITALAKDAAENPNERLLADLRELEKSMKLVITLYRTSVWMIIQEQDLNNQQEWEAEEDSHDRTEERSVSRSFISDEGETTVQY</sequence>
<keyword evidence="8" id="KW-0493">Microtubule</keyword>
<evidence type="ECO:0000256" key="5">
    <source>
        <dbReference type="ARBA" id="ARBA00022454"/>
    </source>
</evidence>
<keyword evidence="20" id="KW-1185">Reference proteome</keyword>
<evidence type="ECO:0000256" key="7">
    <source>
        <dbReference type="ARBA" id="ARBA00022618"/>
    </source>
</evidence>
<evidence type="ECO:0000256" key="17">
    <source>
        <dbReference type="ARBA" id="ARBA00044305"/>
    </source>
</evidence>
<evidence type="ECO:0000256" key="4">
    <source>
        <dbReference type="ARBA" id="ARBA00006277"/>
    </source>
</evidence>
<keyword evidence="9" id="KW-0498">Mitosis</keyword>
<evidence type="ECO:0000256" key="10">
    <source>
        <dbReference type="ARBA" id="ARBA00022829"/>
    </source>
</evidence>
<comment type="similarity">
    <text evidence="4">Belongs to the DASH complex DAD3 family.</text>
</comment>
<dbReference type="InterPro" id="IPR013965">
    <property type="entry name" value="DASH_Dad3"/>
</dbReference>
<evidence type="ECO:0000256" key="12">
    <source>
        <dbReference type="ARBA" id="ARBA00023212"/>
    </source>
</evidence>
<evidence type="ECO:0000313" key="19">
    <source>
        <dbReference type="EMBL" id="KAL1412505.1"/>
    </source>
</evidence>
<dbReference type="Proteomes" id="UP001565368">
    <property type="component" value="Unassembled WGS sequence"/>
</dbReference>
<organism evidence="19 20">
    <name type="scientific">Vanrija albida</name>
    <dbReference type="NCBI Taxonomy" id="181172"/>
    <lineage>
        <taxon>Eukaryota</taxon>
        <taxon>Fungi</taxon>
        <taxon>Dikarya</taxon>
        <taxon>Basidiomycota</taxon>
        <taxon>Agaricomycotina</taxon>
        <taxon>Tremellomycetes</taxon>
        <taxon>Trichosporonales</taxon>
        <taxon>Trichosporonaceae</taxon>
        <taxon>Vanrija</taxon>
    </lineage>
</organism>
<reference evidence="19 20" key="1">
    <citation type="submission" date="2023-08" db="EMBL/GenBank/DDBJ databases">
        <title>Annotated Genome Sequence of Vanrija albida AlHP1.</title>
        <authorList>
            <person name="Herzog R."/>
        </authorList>
    </citation>
    <scope>NUCLEOTIDE SEQUENCE [LARGE SCALE GENOMIC DNA]</scope>
    <source>
        <strain evidence="19 20">AlHP1</strain>
    </source>
</reference>
<evidence type="ECO:0000256" key="2">
    <source>
        <dbReference type="ARBA" id="ARBA00004186"/>
    </source>
</evidence>
<feature type="region of interest" description="Disordered" evidence="18">
    <location>
        <begin position="86"/>
        <end position="119"/>
    </location>
</feature>
<evidence type="ECO:0000256" key="6">
    <source>
        <dbReference type="ARBA" id="ARBA00022490"/>
    </source>
</evidence>
<evidence type="ECO:0000256" key="8">
    <source>
        <dbReference type="ARBA" id="ARBA00022701"/>
    </source>
</evidence>
<dbReference type="PANTHER" id="PTHR28017">
    <property type="entry name" value="DASH COMPLEX SUBUNIT DAD3"/>
    <property type="match status" value="1"/>
</dbReference>
<accession>A0ABR3QCY0</accession>
<evidence type="ECO:0000256" key="16">
    <source>
        <dbReference type="ARBA" id="ARBA00044179"/>
    </source>
</evidence>
<dbReference type="GeneID" id="95981294"/>
<keyword evidence="14" id="KW-0131">Cell cycle</keyword>
<evidence type="ECO:0000256" key="11">
    <source>
        <dbReference type="ARBA" id="ARBA00022838"/>
    </source>
</evidence>
<feature type="compositionally biased region" description="Basic and acidic residues" evidence="18">
    <location>
        <begin position="95"/>
        <end position="104"/>
    </location>
</feature>
<evidence type="ECO:0000256" key="15">
    <source>
        <dbReference type="ARBA" id="ARBA00023328"/>
    </source>
</evidence>